<protein>
    <submittedName>
        <fullName evidence="3">MarR family transcriptional regulator</fullName>
    </submittedName>
</protein>
<dbReference type="Pfam" id="PF01325">
    <property type="entry name" value="Fe_dep_repress"/>
    <property type="match status" value="1"/>
</dbReference>
<reference evidence="2 4" key="1">
    <citation type="submission" date="2018-11" db="EMBL/GenBank/DDBJ databases">
        <title>Shewanella sp. M2.</title>
        <authorList>
            <person name="Hwang Y.J."/>
            <person name="Hwang C.Y."/>
        </authorList>
    </citation>
    <scope>NUCLEOTIDE SEQUENCE [LARGE SCALE GENOMIC DNA]</scope>
    <source>
        <strain evidence="2 4">M2</strain>
    </source>
</reference>
<name>A0A3N4DSE6_9GAMM</name>
<gene>
    <name evidence="3" type="ORF">EGC77_16560</name>
    <name evidence="2" type="ORF">EGC80_12515</name>
</gene>
<evidence type="ECO:0000313" key="5">
    <source>
        <dbReference type="Proteomes" id="UP000278855"/>
    </source>
</evidence>
<dbReference type="EMBL" id="RKKB01000011">
    <property type="protein sequence ID" value="RPA27677.1"/>
    <property type="molecule type" value="Genomic_DNA"/>
</dbReference>
<dbReference type="InterPro" id="IPR036388">
    <property type="entry name" value="WH-like_DNA-bd_sf"/>
</dbReference>
<proteinExistence type="predicted"/>
<dbReference type="InterPro" id="IPR036390">
    <property type="entry name" value="WH_DNA-bd_sf"/>
</dbReference>
<reference evidence="3" key="3">
    <citation type="submission" date="2018-11" db="EMBL/GenBank/DDBJ databases">
        <authorList>
            <person name="Hwang Y.J."/>
            <person name="Hwang C.Y."/>
        </authorList>
    </citation>
    <scope>NUCLEOTIDE SEQUENCE</scope>
    <source>
        <strain evidence="3">R106</strain>
    </source>
</reference>
<dbReference type="Proteomes" id="UP000278855">
    <property type="component" value="Unassembled WGS sequence"/>
</dbReference>
<keyword evidence="4" id="KW-1185">Reference proteome</keyword>
<accession>A0A3N4DSE6</accession>
<dbReference type="KEGG" id="spsr:EGC80_12515"/>
<dbReference type="Proteomes" id="UP000273778">
    <property type="component" value="Chromosome"/>
</dbReference>
<evidence type="ECO:0000313" key="4">
    <source>
        <dbReference type="Proteomes" id="UP000273778"/>
    </source>
</evidence>
<dbReference type="Gene3D" id="1.10.10.10">
    <property type="entry name" value="Winged helix-like DNA-binding domain superfamily/Winged helix DNA-binding domain"/>
    <property type="match status" value="1"/>
</dbReference>
<dbReference type="AlphaFoldDB" id="A0A3N4DSE6"/>
<dbReference type="InterPro" id="IPR022687">
    <property type="entry name" value="HTH_DTXR"/>
</dbReference>
<reference evidence="5" key="2">
    <citation type="submission" date="2018-11" db="EMBL/GenBank/DDBJ databases">
        <title>Shewanella sp. R106.</title>
        <authorList>
            <person name="Hwang Y.J."/>
            <person name="Hwang C.Y."/>
        </authorList>
    </citation>
    <scope>NUCLEOTIDE SEQUENCE [LARGE SCALE GENOMIC DNA]</scope>
    <source>
        <strain evidence="5">R106</strain>
    </source>
</reference>
<organism evidence="3 5">
    <name type="scientific">Shewanella psychromarinicola</name>
    <dbReference type="NCBI Taxonomy" id="2487742"/>
    <lineage>
        <taxon>Bacteria</taxon>
        <taxon>Pseudomonadati</taxon>
        <taxon>Pseudomonadota</taxon>
        <taxon>Gammaproteobacteria</taxon>
        <taxon>Alteromonadales</taxon>
        <taxon>Shewanellaceae</taxon>
        <taxon>Shewanella</taxon>
    </lineage>
</organism>
<feature type="domain" description="HTH dtxR-type" evidence="1">
    <location>
        <begin position="9"/>
        <end position="60"/>
    </location>
</feature>
<evidence type="ECO:0000313" key="3">
    <source>
        <dbReference type="EMBL" id="RPA27677.1"/>
    </source>
</evidence>
<evidence type="ECO:0000313" key="2">
    <source>
        <dbReference type="EMBL" id="AZG37475.1"/>
    </source>
</evidence>
<dbReference type="GO" id="GO:0003677">
    <property type="term" value="F:DNA binding"/>
    <property type="evidence" value="ECO:0007669"/>
    <property type="project" value="InterPro"/>
</dbReference>
<dbReference type="SUPFAM" id="SSF46785">
    <property type="entry name" value="Winged helix' DNA-binding domain"/>
    <property type="match status" value="1"/>
</dbReference>
<dbReference type="OrthoDB" id="9802364at2"/>
<dbReference type="EMBL" id="CP034073">
    <property type="protein sequence ID" value="AZG37475.1"/>
    <property type="molecule type" value="Genomic_DNA"/>
</dbReference>
<evidence type="ECO:0000259" key="1">
    <source>
        <dbReference type="Pfam" id="PF01325"/>
    </source>
</evidence>
<sequence>MNPAFSVKQGQYLAFIYYYSKVNGYPPAQADIQKYFGVSAPTVHQTILKLETDELISRTPRESRSLKVLIKTDELPLEW</sequence>